<feature type="transmembrane region" description="Helical" evidence="5">
    <location>
        <begin position="426"/>
        <end position="444"/>
    </location>
</feature>
<dbReference type="PANTHER" id="PTHR19229">
    <property type="entry name" value="ATP-BINDING CASSETTE TRANSPORTER SUBFAMILY A ABCA"/>
    <property type="match status" value="1"/>
</dbReference>
<evidence type="ECO:0000259" key="6">
    <source>
        <dbReference type="Pfam" id="PF12698"/>
    </source>
</evidence>
<keyword evidence="3 5" id="KW-1133">Transmembrane helix</keyword>
<protein>
    <recommendedName>
        <fullName evidence="6">ABC-2 type transporter transmembrane domain-containing protein</fullName>
    </recommendedName>
</protein>
<feature type="transmembrane region" description="Helical" evidence="5">
    <location>
        <begin position="139"/>
        <end position="161"/>
    </location>
</feature>
<dbReference type="PANTHER" id="PTHR19229:SF250">
    <property type="entry name" value="ABC TRANSPORTER DOMAIN-CONTAINING PROTEIN-RELATED"/>
    <property type="match status" value="1"/>
</dbReference>
<reference evidence="7 8" key="1">
    <citation type="submission" date="2020-02" db="EMBL/GenBank/DDBJ databases">
        <authorList>
            <person name="Ferguson B K."/>
        </authorList>
    </citation>
    <scope>NUCLEOTIDE SEQUENCE [LARGE SCALE GENOMIC DNA]</scope>
</reference>
<dbReference type="GO" id="GO:0016020">
    <property type="term" value="C:membrane"/>
    <property type="evidence" value="ECO:0007669"/>
    <property type="project" value="UniProtKB-SubCell"/>
</dbReference>
<evidence type="ECO:0000256" key="3">
    <source>
        <dbReference type="ARBA" id="ARBA00022989"/>
    </source>
</evidence>
<keyword evidence="8" id="KW-1185">Reference proteome</keyword>
<evidence type="ECO:0000256" key="4">
    <source>
        <dbReference type="ARBA" id="ARBA00023136"/>
    </source>
</evidence>
<dbReference type="InterPro" id="IPR013525">
    <property type="entry name" value="ABC2_TM"/>
</dbReference>
<dbReference type="GO" id="GO:0140359">
    <property type="term" value="F:ABC-type transporter activity"/>
    <property type="evidence" value="ECO:0007669"/>
    <property type="project" value="InterPro"/>
</dbReference>
<dbReference type="Pfam" id="PF12698">
    <property type="entry name" value="ABC2_membrane_3"/>
    <property type="match status" value="1"/>
</dbReference>
<dbReference type="EMBL" id="CADCXU010006480">
    <property type="protein sequence ID" value="CAA9998041.1"/>
    <property type="molecule type" value="Genomic_DNA"/>
</dbReference>
<feature type="transmembrane region" description="Helical" evidence="5">
    <location>
        <begin position="385"/>
        <end position="414"/>
    </location>
</feature>
<name>A0A6H5G688_9HEMI</name>
<feature type="non-terminal residue" evidence="7">
    <location>
        <position position="577"/>
    </location>
</feature>
<evidence type="ECO:0000256" key="2">
    <source>
        <dbReference type="ARBA" id="ARBA00022692"/>
    </source>
</evidence>
<sequence>MFLKRIYGSGYQLNISVDKGENNTMATITNYVPSARVLNVSDKMMTVSLPAKEVDKFPELFKALDSQFGETNDYSLSCTNMDDVFLKVQEDEGVQMTIDEVDMPTMLRETRDRRARKSKASHIWQQFEGFILKRYLWAFYNWMSFVFFIVLLPIGAMFLTMNGANVSQAMSDIKNLSLDLSFYDGSQALVARQANKDELASAFESMVTASGSTYQEIPQDENISQALLQSADEDLLNYRSKMIVALDSRNVINGLFSTLAYHSAPIVHSMLSNAFIRQANLTAQISTSNFPYELSEENCSGNSLVAIQLIILFITPYGFAMLIVVSYFVIFPHTERITSFKHLQIMTGAQPALYWITTLIADVTLYIIPVALSLIVVLLTDNYNMFSSCVVLGGLTLVLVLFGLGCITLAYLCSYLFKTYTSAMELCIFVSVGAAIVSTVGSFFERTEWFPYAFNIVPFVPLVKCFAKIIQWADTTSQCFVCNRGTGLEEMCKQLRDNATIRSFEINTELIYLAAAPFFYLFLILMIDHGIFRMIIAKLQLFLYGKIQTGSELTDLDVAGEKEIVDASRTRRLQDPS</sequence>
<evidence type="ECO:0000256" key="5">
    <source>
        <dbReference type="SAM" id="Phobius"/>
    </source>
</evidence>
<dbReference type="Proteomes" id="UP000479000">
    <property type="component" value="Unassembled WGS sequence"/>
</dbReference>
<dbReference type="OrthoDB" id="8061355at2759"/>
<comment type="subcellular location">
    <subcellularLocation>
        <location evidence="1">Membrane</location>
        <topology evidence="1">Multi-pass membrane protein</topology>
    </subcellularLocation>
</comment>
<proteinExistence type="predicted"/>
<organism evidence="7 8">
    <name type="scientific">Nesidiocoris tenuis</name>
    <dbReference type="NCBI Taxonomy" id="355587"/>
    <lineage>
        <taxon>Eukaryota</taxon>
        <taxon>Metazoa</taxon>
        <taxon>Ecdysozoa</taxon>
        <taxon>Arthropoda</taxon>
        <taxon>Hexapoda</taxon>
        <taxon>Insecta</taxon>
        <taxon>Pterygota</taxon>
        <taxon>Neoptera</taxon>
        <taxon>Paraneoptera</taxon>
        <taxon>Hemiptera</taxon>
        <taxon>Heteroptera</taxon>
        <taxon>Panheteroptera</taxon>
        <taxon>Cimicomorpha</taxon>
        <taxon>Miridae</taxon>
        <taxon>Dicyphina</taxon>
        <taxon>Nesidiocoris</taxon>
    </lineage>
</organism>
<keyword evidence="4 5" id="KW-0472">Membrane</keyword>
<accession>A0A6H5G688</accession>
<keyword evidence="2 5" id="KW-0812">Transmembrane</keyword>
<evidence type="ECO:0000313" key="8">
    <source>
        <dbReference type="Proteomes" id="UP000479000"/>
    </source>
</evidence>
<dbReference type="InterPro" id="IPR026082">
    <property type="entry name" value="ABCA"/>
</dbReference>
<dbReference type="AlphaFoldDB" id="A0A6H5G688"/>
<feature type="transmembrane region" description="Helical" evidence="5">
    <location>
        <begin position="510"/>
        <end position="532"/>
    </location>
</feature>
<feature type="transmembrane region" description="Helical" evidence="5">
    <location>
        <begin position="305"/>
        <end position="331"/>
    </location>
</feature>
<evidence type="ECO:0000256" key="1">
    <source>
        <dbReference type="ARBA" id="ARBA00004141"/>
    </source>
</evidence>
<feature type="transmembrane region" description="Helical" evidence="5">
    <location>
        <begin position="352"/>
        <end position="379"/>
    </location>
</feature>
<gene>
    <name evidence="7" type="ORF">NTEN_LOCUS4335</name>
</gene>
<dbReference type="GO" id="GO:0005319">
    <property type="term" value="F:lipid transporter activity"/>
    <property type="evidence" value="ECO:0007669"/>
    <property type="project" value="TreeGrafter"/>
</dbReference>
<feature type="domain" description="ABC-2 type transporter transmembrane" evidence="6">
    <location>
        <begin position="144"/>
        <end position="525"/>
    </location>
</feature>
<evidence type="ECO:0000313" key="7">
    <source>
        <dbReference type="EMBL" id="CAA9998041.1"/>
    </source>
</evidence>